<dbReference type="AlphaFoldDB" id="A0A9D1KHW7"/>
<keyword evidence="2 8" id="KW-0813">Transport</keyword>
<evidence type="ECO:0000256" key="3">
    <source>
        <dbReference type="ARBA" id="ARBA00022452"/>
    </source>
</evidence>
<dbReference type="SUPFAM" id="SSF49464">
    <property type="entry name" value="Carboxypeptidase regulatory domain-like"/>
    <property type="match status" value="1"/>
</dbReference>
<evidence type="ECO:0000256" key="7">
    <source>
        <dbReference type="ARBA" id="ARBA00023237"/>
    </source>
</evidence>
<dbReference type="SUPFAM" id="SSF56935">
    <property type="entry name" value="Porins"/>
    <property type="match status" value="1"/>
</dbReference>
<gene>
    <name evidence="12" type="ORF">IAC35_05710</name>
</gene>
<dbReference type="NCBIfam" id="TIGR04057">
    <property type="entry name" value="SusC_RagA_signa"/>
    <property type="match status" value="1"/>
</dbReference>
<dbReference type="Pfam" id="PF13715">
    <property type="entry name" value="CarbopepD_reg_2"/>
    <property type="match status" value="1"/>
</dbReference>
<reference evidence="12" key="2">
    <citation type="journal article" date="2021" name="PeerJ">
        <title>Extensive microbial diversity within the chicken gut microbiome revealed by metagenomics and culture.</title>
        <authorList>
            <person name="Gilroy R."/>
            <person name="Ravi A."/>
            <person name="Getino M."/>
            <person name="Pursley I."/>
            <person name="Horton D.L."/>
            <person name="Alikhan N.F."/>
            <person name="Baker D."/>
            <person name="Gharbi K."/>
            <person name="Hall N."/>
            <person name="Watson M."/>
            <person name="Adriaenssens E.M."/>
            <person name="Foster-Nyarko E."/>
            <person name="Jarju S."/>
            <person name="Secka A."/>
            <person name="Antonio M."/>
            <person name="Oren A."/>
            <person name="Chaudhuri R.R."/>
            <person name="La Ragione R."/>
            <person name="Hildebrand F."/>
            <person name="Pallen M.J."/>
        </authorList>
    </citation>
    <scope>NUCLEOTIDE SEQUENCE</scope>
    <source>
        <strain evidence="12">ChiHecec2B26-709</strain>
    </source>
</reference>
<dbReference type="PROSITE" id="PS52016">
    <property type="entry name" value="TONB_DEPENDENT_REC_3"/>
    <property type="match status" value="1"/>
</dbReference>
<keyword evidence="7 8" id="KW-0998">Cell outer membrane</keyword>
<dbReference type="GO" id="GO:0009279">
    <property type="term" value="C:cell outer membrane"/>
    <property type="evidence" value="ECO:0007669"/>
    <property type="project" value="UniProtKB-SubCell"/>
</dbReference>
<dbReference type="InterPro" id="IPR037066">
    <property type="entry name" value="Plug_dom_sf"/>
</dbReference>
<evidence type="ECO:0000256" key="1">
    <source>
        <dbReference type="ARBA" id="ARBA00004571"/>
    </source>
</evidence>
<reference evidence="12" key="1">
    <citation type="submission" date="2020-10" db="EMBL/GenBank/DDBJ databases">
        <authorList>
            <person name="Gilroy R."/>
        </authorList>
    </citation>
    <scope>NUCLEOTIDE SEQUENCE</scope>
    <source>
        <strain evidence="12">ChiHecec2B26-709</strain>
    </source>
</reference>
<dbReference type="InterPro" id="IPR023997">
    <property type="entry name" value="TonB-dep_OMP_SusC/RagA_CS"/>
</dbReference>
<dbReference type="Pfam" id="PF07715">
    <property type="entry name" value="Plug"/>
    <property type="match status" value="1"/>
</dbReference>
<feature type="domain" description="TonB-dependent receptor plug" evidence="11">
    <location>
        <begin position="101"/>
        <end position="207"/>
    </location>
</feature>
<keyword evidence="12" id="KW-0675">Receptor</keyword>
<keyword evidence="3 8" id="KW-1134">Transmembrane beta strand</keyword>
<dbReference type="Gene3D" id="2.60.40.1120">
    <property type="entry name" value="Carboxypeptidase-like, regulatory domain"/>
    <property type="match status" value="1"/>
</dbReference>
<evidence type="ECO:0000256" key="5">
    <source>
        <dbReference type="ARBA" id="ARBA00023077"/>
    </source>
</evidence>
<proteinExistence type="inferred from homology"/>
<dbReference type="InterPro" id="IPR008969">
    <property type="entry name" value="CarboxyPept-like_regulatory"/>
</dbReference>
<dbReference type="InterPro" id="IPR036942">
    <property type="entry name" value="Beta-barrel_TonB_sf"/>
</dbReference>
<evidence type="ECO:0000256" key="2">
    <source>
        <dbReference type="ARBA" id="ARBA00022448"/>
    </source>
</evidence>
<dbReference type="InterPro" id="IPR039426">
    <property type="entry name" value="TonB-dep_rcpt-like"/>
</dbReference>
<comment type="caution">
    <text evidence="12">The sequence shown here is derived from an EMBL/GenBank/DDBJ whole genome shotgun (WGS) entry which is preliminary data.</text>
</comment>
<sequence length="1077" mass="119835">MSWAQDRTITGKVTDAGGDPVYGAVVMAQTGGSSIGEMTDENGQYSISIPADVRTLTYSLLGYEDVIENVSGRNVIDVVLHESSMYLEEAVSIGYAKVKRKDLTGSSVSVSGNELAQIPVTTAAQALTGKAAGVSIVTQSGAPGSEINVNIRGGNSITQSTSPLYIVDGFAMEDALRMVDVNDIESIDVLKDASATAIYGAQGSNGVILITTKSGKSGKTSVTYNVYGQFERLSKKLAMLGVEDYVKYQYEFAMLNSSGKIAEWANMFGGSLSDPDFYTGAYSRIHDEYAGREAIDWQDLVFGDTAFTQSHNVSVTGGNDQTRFLLSYNYNDQDGIMAKHGYTRNSVRAKINHELWKGVRLDFSTAFNSATTEGGGRMSSALRKTLLQPPTGGVRFSNDELIHQDLTDEFKKIEGQYDLDNPILENNAVDNNRYNRQFQVNAGIEFDFLKDFTWRTAGSYTWYSIREDYWNDGTTSSAESYKTDTQTGGVYPYGHRYNTEKYSWQLTNTLNYSKQIGRHSINALVGQETLFNHSQNENNVYYGFPENNFGLDNIGMGQSYSRSSGLSENAIVSFFGRVMYSYDDRYLLTVSARADGSSKFAMGHKWGFFPSASAAWRISQEEFYRDSGFGNVVNRMKLRVGYGTSGNCNVDDYIYTTAYGGGHYAVGGADVSTLVPGSTLGNPELKWETTKSLNVGLDLGFAKDRVNMSVDWYNNQSDDLIILNEIPNTTGYSNQYQNLGSIRNRGFEIVLNSINIDRGDFRWTTDFNISFNRSKVLSLYGREGKDYMYETSKDSYENWSATFLVKVGQPIGQFFGYVYDGVYTTDDFIQNPDGSYTLRPGVPYDSNRSRDQVKPGDMKFVPQTDKKDTDGNPVYMLSSDDDKAVIGNANPIFSGGLANSFSWKGFDLYIFMNFSFGNKVWNLNKVRYYGPYLGNMNAFAEMGNRFTLIDPETGKETTNLQRLAELNPNQHSKDMLWSLNSYNNYSVSCPMDLFVEDASYLRLSTITLGYTLPNKITRKAKIENLRFYVTLNNAWVFTNYSGYDPEVSTSSNVMTQGMDSSSFPKTRGVVVGLNLNF</sequence>
<evidence type="ECO:0000259" key="11">
    <source>
        <dbReference type="Pfam" id="PF07715"/>
    </source>
</evidence>
<evidence type="ECO:0000313" key="13">
    <source>
        <dbReference type="Proteomes" id="UP000886881"/>
    </source>
</evidence>
<comment type="similarity">
    <text evidence="8 9">Belongs to the TonB-dependent receptor family.</text>
</comment>
<dbReference type="InterPro" id="IPR012910">
    <property type="entry name" value="Plug_dom"/>
</dbReference>
<organism evidence="12 13">
    <name type="scientific">Candidatus Cryptobacteroides merdipullorum</name>
    <dbReference type="NCBI Taxonomy" id="2840771"/>
    <lineage>
        <taxon>Bacteria</taxon>
        <taxon>Pseudomonadati</taxon>
        <taxon>Bacteroidota</taxon>
        <taxon>Bacteroidia</taxon>
        <taxon>Bacteroidales</taxon>
        <taxon>Candidatus Cryptobacteroides</taxon>
    </lineage>
</organism>
<evidence type="ECO:0000256" key="8">
    <source>
        <dbReference type="PROSITE-ProRule" id="PRU01360"/>
    </source>
</evidence>
<protein>
    <submittedName>
        <fullName evidence="12">TonB-dependent receptor</fullName>
    </submittedName>
</protein>
<dbReference type="InterPro" id="IPR023996">
    <property type="entry name" value="TonB-dep_OMP_SusC/RagA"/>
</dbReference>
<evidence type="ECO:0000259" key="10">
    <source>
        <dbReference type="Pfam" id="PF00593"/>
    </source>
</evidence>
<keyword evidence="6 8" id="KW-0472">Membrane</keyword>
<evidence type="ECO:0000256" key="4">
    <source>
        <dbReference type="ARBA" id="ARBA00022692"/>
    </source>
</evidence>
<accession>A0A9D1KHW7</accession>
<keyword evidence="4 8" id="KW-0812">Transmembrane</keyword>
<evidence type="ECO:0000256" key="6">
    <source>
        <dbReference type="ARBA" id="ARBA00023136"/>
    </source>
</evidence>
<evidence type="ECO:0000256" key="9">
    <source>
        <dbReference type="RuleBase" id="RU003357"/>
    </source>
</evidence>
<name>A0A9D1KHW7_9BACT</name>
<feature type="domain" description="TonB-dependent receptor-like beta-barrel" evidence="10">
    <location>
        <begin position="416"/>
        <end position="838"/>
    </location>
</feature>
<dbReference type="Gene3D" id="2.40.170.20">
    <property type="entry name" value="TonB-dependent receptor, beta-barrel domain"/>
    <property type="match status" value="1"/>
</dbReference>
<dbReference type="InterPro" id="IPR000531">
    <property type="entry name" value="Beta-barrel_TonB"/>
</dbReference>
<dbReference type="Gene3D" id="2.170.130.10">
    <property type="entry name" value="TonB-dependent receptor, plug domain"/>
    <property type="match status" value="1"/>
</dbReference>
<dbReference type="NCBIfam" id="TIGR04056">
    <property type="entry name" value="OMP_RagA_SusC"/>
    <property type="match status" value="1"/>
</dbReference>
<dbReference type="Proteomes" id="UP000886881">
    <property type="component" value="Unassembled WGS sequence"/>
</dbReference>
<keyword evidence="5 9" id="KW-0798">TonB box</keyword>
<evidence type="ECO:0000313" key="12">
    <source>
        <dbReference type="EMBL" id="HIT47333.1"/>
    </source>
</evidence>
<comment type="subcellular location">
    <subcellularLocation>
        <location evidence="1 8">Cell outer membrane</location>
        <topology evidence="1 8">Multi-pass membrane protein</topology>
    </subcellularLocation>
</comment>
<dbReference type="EMBL" id="DVLC01000106">
    <property type="protein sequence ID" value="HIT47333.1"/>
    <property type="molecule type" value="Genomic_DNA"/>
</dbReference>
<dbReference type="Pfam" id="PF00593">
    <property type="entry name" value="TonB_dep_Rec_b-barrel"/>
    <property type="match status" value="1"/>
</dbReference>